<dbReference type="InterPro" id="IPR052196">
    <property type="entry name" value="Bact_Kbp"/>
</dbReference>
<dbReference type="PANTHER" id="PTHR34700:SF4">
    <property type="entry name" value="PHAGE-LIKE ELEMENT PBSX PROTEIN XKDP"/>
    <property type="match status" value="1"/>
</dbReference>
<dbReference type="PROSITE" id="PS51782">
    <property type="entry name" value="LYSM"/>
    <property type="match status" value="1"/>
</dbReference>
<dbReference type="Pfam" id="PF01476">
    <property type="entry name" value="LysM"/>
    <property type="match status" value="1"/>
</dbReference>
<dbReference type="Proteomes" id="UP001342826">
    <property type="component" value="Unassembled WGS sequence"/>
</dbReference>
<protein>
    <submittedName>
        <fullName evidence="2">LysM peptidoglycan-binding domain-containing protein</fullName>
    </submittedName>
</protein>
<accession>A0ABU6NRH9</accession>
<proteinExistence type="predicted"/>
<dbReference type="Gene3D" id="3.10.350.10">
    <property type="entry name" value="LysM domain"/>
    <property type="match status" value="1"/>
</dbReference>
<evidence type="ECO:0000259" key="1">
    <source>
        <dbReference type="PROSITE" id="PS51782"/>
    </source>
</evidence>
<dbReference type="SMART" id="SM00257">
    <property type="entry name" value="LysM"/>
    <property type="match status" value="1"/>
</dbReference>
<reference evidence="2 3" key="1">
    <citation type="submission" date="2023-03" db="EMBL/GenBank/DDBJ databases">
        <title>Bacillus Genome Sequencing.</title>
        <authorList>
            <person name="Dunlap C."/>
        </authorList>
    </citation>
    <scope>NUCLEOTIDE SEQUENCE [LARGE SCALE GENOMIC DNA]</scope>
    <source>
        <strain evidence="2 3">NRS-1717</strain>
    </source>
</reference>
<dbReference type="EMBL" id="JARTFS010000001">
    <property type="protein sequence ID" value="MED4399769.1"/>
    <property type="molecule type" value="Genomic_DNA"/>
</dbReference>
<dbReference type="InterPro" id="IPR036779">
    <property type="entry name" value="LysM_dom_sf"/>
</dbReference>
<comment type="caution">
    <text evidence="2">The sequence shown here is derived from an EMBL/GenBank/DDBJ whole genome shotgun (WGS) entry which is preliminary data.</text>
</comment>
<keyword evidence="3" id="KW-1185">Reference proteome</keyword>
<dbReference type="RefSeq" id="WP_328014490.1">
    <property type="nucleotide sequence ID" value="NZ_JARTFS010000001.1"/>
</dbReference>
<evidence type="ECO:0000313" key="2">
    <source>
        <dbReference type="EMBL" id="MED4399769.1"/>
    </source>
</evidence>
<dbReference type="CDD" id="cd00118">
    <property type="entry name" value="LysM"/>
    <property type="match status" value="1"/>
</dbReference>
<organism evidence="2 3">
    <name type="scientific">Metabacillus fastidiosus</name>
    <dbReference type="NCBI Taxonomy" id="1458"/>
    <lineage>
        <taxon>Bacteria</taxon>
        <taxon>Bacillati</taxon>
        <taxon>Bacillota</taxon>
        <taxon>Bacilli</taxon>
        <taxon>Bacillales</taxon>
        <taxon>Bacillaceae</taxon>
        <taxon>Metabacillus</taxon>
    </lineage>
</organism>
<dbReference type="PANTHER" id="PTHR34700">
    <property type="entry name" value="POTASSIUM BINDING PROTEIN KBP"/>
    <property type="match status" value="1"/>
</dbReference>
<dbReference type="SUPFAM" id="SSF54106">
    <property type="entry name" value="LysM domain"/>
    <property type="match status" value="1"/>
</dbReference>
<name>A0ABU6NRH9_9BACI</name>
<sequence length="223" mass="26026">MAIEFWLSYNEVHRIRFPVNPSGLSVDSPFDHTDLKIVNMGEFTMIGDRGLKEFSFNSFFPKHYNPTYCEYSGFREPRYLLNLIEKWRNTRKPLRFIVTGTPINYAVTIREFSYDIERAGHMGDIYFSLTLKEFKPLKLRQEIDITKKTPTKNDRPPVVNKGQPEKKVVSYTVKVNDTLQKIAARKDVYGNASDWRKIYEVNKKVIGANPNKIKQGQKLVIPQ</sequence>
<evidence type="ECO:0000313" key="3">
    <source>
        <dbReference type="Proteomes" id="UP001342826"/>
    </source>
</evidence>
<feature type="domain" description="LysM" evidence="1">
    <location>
        <begin position="169"/>
        <end position="221"/>
    </location>
</feature>
<gene>
    <name evidence="2" type="ORF">P9271_00145</name>
</gene>
<dbReference type="InterPro" id="IPR018392">
    <property type="entry name" value="LysM"/>
</dbReference>